<dbReference type="Pfam" id="PF01609">
    <property type="entry name" value="DDE_Tnp_1"/>
    <property type="match status" value="1"/>
</dbReference>
<dbReference type="InterPro" id="IPR025161">
    <property type="entry name" value="IS402-like_dom"/>
</dbReference>
<dbReference type="Pfam" id="PF13340">
    <property type="entry name" value="DUF4096"/>
    <property type="match status" value="1"/>
</dbReference>
<reference evidence="4" key="1">
    <citation type="journal article" date="2021" name="ISME J.">
        <title>Evolutionary origin and ecological implication of a unique nif island in free-living Bradyrhizobium lineages.</title>
        <authorList>
            <person name="Tao J."/>
        </authorList>
    </citation>
    <scope>NUCLEOTIDE SEQUENCE [LARGE SCALE GENOMIC DNA]</scope>
    <source>
        <strain evidence="4">SZCCT0094</strain>
    </source>
</reference>
<dbReference type="EMBL" id="JAFCLK010000013">
    <property type="protein sequence ID" value="MBR1137084.1"/>
    <property type="molecule type" value="Genomic_DNA"/>
</dbReference>
<evidence type="ECO:0000313" key="3">
    <source>
        <dbReference type="EMBL" id="MBR1137084.1"/>
    </source>
</evidence>
<protein>
    <submittedName>
        <fullName evidence="3">IS5 family transposase</fullName>
    </submittedName>
</protein>
<dbReference type="InterPro" id="IPR002559">
    <property type="entry name" value="Transposase_11"/>
</dbReference>
<dbReference type="InterPro" id="IPR052909">
    <property type="entry name" value="Transposase_6_like"/>
</dbReference>
<organism evidence="3 4">
    <name type="scientific">Bradyrhizobium denitrificans</name>
    <dbReference type="NCBI Taxonomy" id="2734912"/>
    <lineage>
        <taxon>Bacteria</taxon>
        <taxon>Pseudomonadati</taxon>
        <taxon>Pseudomonadota</taxon>
        <taxon>Alphaproteobacteria</taxon>
        <taxon>Hyphomicrobiales</taxon>
        <taxon>Nitrobacteraceae</taxon>
        <taxon>Bradyrhizobium</taxon>
    </lineage>
</organism>
<feature type="domain" description="Transposase IS4-like" evidence="1">
    <location>
        <begin position="89"/>
        <end position="246"/>
    </location>
</feature>
<keyword evidence="4" id="KW-1185">Reference proteome</keyword>
<name>A0ABS5G729_9BRAD</name>
<comment type="caution">
    <text evidence="3">The sequence shown here is derived from an EMBL/GenBank/DDBJ whole genome shotgun (WGS) entry which is preliminary data.</text>
</comment>
<evidence type="ECO:0000259" key="2">
    <source>
        <dbReference type="Pfam" id="PF13340"/>
    </source>
</evidence>
<proteinExistence type="predicted"/>
<dbReference type="Proteomes" id="UP001314635">
    <property type="component" value="Unassembled WGS sequence"/>
</dbReference>
<evidence type="ECO:0000259" key="1">
    <source>
        <dbReference type="Pfam" id="PF01609"/>
    </source>
</evidence>
<dbReference type="PANTHER" id="PTHR46637">
    <property type="entry name" value="TIS1421-TRANSPOSASE PROTEIN A"/>
    <property type="match status" value="1"/>
</dbReference>
<evidence type="ECO:0000313" key="4">
    <source>
        <dbReference type="Proteomes" id="UP001314635"/>
    </source>
</evidence>
<dbReference type="PANTHER" id="PTHR46637:SF1">
    <property type="entry name" value="BLL5188 PROTEIN"/>
    <property type="match status" value="1"/>
</dbReference>
<feature type="domain" description="Insertion element IS402-like" evidence="2">
    <location>
        <begin position="8"/>
        <end position="79"/>
    </location>
</feature>
<dbReference type="NCBIfam" id="NF033580">
    <property type="entry name" value="transpos_IS5_3"/>
    <property type="match status" value="1"/>
</dbReference>
<sequence length="253" mass="28210">MRGGLFWLNDKQWARIEPHLPTGLTGPDRDDDRRIISGIIHMLQSGARWRDCPPEYGPYTTIYNRFNRWAKRGRWCAIFEALAKPGKDAVALSLDSTSIKAHRCASGGKGGSTNQAIGRSRGGRTTKIHALSDPLCRPVVLHLTPGQNADIAAAPDVLALAPPMSALLGDKGYDGDDFRSEIVRRGAKPVIPNKSNRVVIHPFNKRAYKGRNVIERCFCRLKDFRRIATRYDKLARNFLAAVHLAALVAYWLN</sequence>
<accession>A0ABS5G729</accession>
<gene>
    <name evidence="3" type="ORF">JQ619_15025</name>
</gene>